<evidence type="ECO:0000256" key="1">
    <source>
        <dbReference type="ARBA" id="ARBA00022478"/>
    </source>
</evidence>
<evidence type="ECO:0000256" key="2">
    <source>
        <dbReference type="ARBA" id="ARBA00022679"/>
    </source>
</evidence>
<keyword evidence="2 5" id="KW-0808">Transferase</keyword>
<comment type="function">
    <text evidence="5">A non-essential component of RNA polymerase (RNAP).</text>
</comment>
<organism evidence="6 7">
    <name type="scientific">Alkalihalobacterium chitinilyticum</name>
    <dbReference type="NCBI Taxonomy" id="2980103"/>
    <lineage>
        <taxon>Bacteria</taxon>
        <taxon>Bacillati</taxon>
        <taxon>Bacillota</taxon>
        <taxon>Bacilli</taxon>
        <taxon>Bacillales</taxon>
        <taxon>Bacillaceae</taxon>
        <taxon>Alkalihalobacterium</taxon>
    </lineage>
</organism>
<evidence type="ECO:0000256" key="4">
    <source>
        <dbReference type="ARBA" id="ARBA00023163"/>
    </source>
</evidence>
<proteinExistence type="inferred from homology"/>
<evidence type="ECO:0000256" key="5">
    <source>
        <dbReference type="HAMAP-Rule" id="MF_01553"/>
    </source>
</evidence>
<dbReference type="Proteomes" id="UP001148125">
    <property type="component" value="Unassembled WGS sequence"/>
</dbReference>
<comment type="similarity">
    <text evidence="5">Belongs to the RNA polymerase subunit epsilon family.</text>
</comment>
<accession>A0ABT5VDA8</accession>
<dbReference type="NCBIfam" id="NF010188">
    <property type="entry name" value="PRK13667.1"/>
    <property type="match status" value="1"/>
</dbReference>
<reference evidence="6" key="1">
    <citation type="submission" date="2024-05" db="EMBL/GenBank/DDBJ databases">
        <title>Alkalihalobacillus sp. strain MEB203 novel alkaliphilic bacterium from Lonar Lake, India.</title>
        <authorList>
            <person name="Joshi A."/>
            <person name="Thite S."/>
            <person name="Mengade P."/>
        </authorList>
    </citation>
    <scope>NUCLEOTIDE SEQUENCE</scope>
    <source>
        <strain evidence="6">MEB 203</strain>
    </source>
</reference>
<evidence type="ECO:0000256" key="3">
    <source>
        <dbReference type="ARBA" id="ARBA00022695"/>
    </source>
</evidence>
<dbReference type="EMBL" id="JAOTPO010000003">
    <property type="protein sequence ID" value="MDE5413146.1"/>
    <property type="molecule type" value="Genomic_DNA"/>
</dbReference>
<protein>
    <recommendedName>
        <fullName evidence="5">DNA-directed RNA polymerase subunit epsilon</fullName>
        <shortName evidence="5">RNAP epsilon subunit</shortName>
        <ecNumber evidence="5">2.7.7.6</ecNumber>
    </recommendedName>
    <alternativeName>
        <fullName evidence="5">RNA polymerase epsilon subunit</fullName>
    </alternativeName>
    <alternativeName>
        <fullName evidence="5">Transcriptase subunit epsilon</fullName>
    </alternativeName>
</protein>
<dbReference type="Pfam" id="PF07288">
    <property type="entry name" value="RpoY"/>
    <property type="match status" value="1"/>
</dbReference>
<evidence type="ECO:0000313" key="7">
    <source>
        <dbReference type="Proteomes" id="UP001148125"/>
    </source>
</evidence>
<keyword evidence="4 5" id="KW-0804">Transcription</keyword>
<sequence>MIYKVFYQPRPDQVPVRENTRSYYVEANSEREARKKLADKNISIEFVQQISGVFLEYEKQNPNFQIEQG</sequence>
<comment type="catalytic activity">
    <reaction evidence="5">
        <text>RNA(n) + a ribonucleoside 5'-triphosphate = RNA(n+1) + diphosphate</text>
        <dbReference type="Rhea" id="RHEA:21248"/>
        <dbReference type="Rhea" id="RHEA-COMP:14527"/>
        <dbReference type="Rhea" id="RHEA-COMP:17342"/>
        <dbReference type="ChEBI" id="CHEBI:33019"/>
        <dbReference type="ChEBI" id="CHEBI:61557"/>
        <dbReference type="ChEBI" id="CHEBI:140395"/>
        <dbReference type="EC" id="2.7.7.6"/>
    </reaction>
</comment>
<comment type="subunit">
    <text evidence="5">RNAP is composed of a core of 2 alpha, a beta and a beta' subunit. The core is associated with a delta subunit, and at least one of epsilon or omega. When a sigma factor is associated with the core the holoenzyme is formed, which can initiate transcription.</text>
</comment>
<keyword evidence="7" id="KW-1185">Reference proteome</keyword>
<name>A0ABT5VDA8_9BACI</name>
<dbReference type="RefSeq" id="WP_275117760.1">
    <property type="nucleotide sequence ID" value="NZ_JAOTPO010000003.1"/>
</dbReference>
<keyword evidence="3 5" id="KW-0548">Nucleotidyltransferase</keyword>
<dbReference type="HAMAP" id="MF_01553">
    <property type="entry name" value="RNApol_bact_RpoY"/>
    <property type="match status" value="1"/>
</dbReference>
<comment type="caution">
    <text evidence="6">The sequence shown here is derived from an EMBL/GenBank/DDBJ whole genome shotgun (WGS) entry which is preliminary data.</text>
</comment>
<keyword evidence="1 5" id="KW-0240">DNA-directed RNA polymerase</keyword>
<dbReference type="Gene3D" id="3.10.20.730">
    <property type="entry name" value="RNAP, epsilon subunit-like"/>
    <property type="match status" value="1"/>
</dbReference>
<dbReference type="EC" id="2.7.7.6" evidence="5"/>
<evidence type="ECO:0000313" key="6">
    <source>
        <dbReference type="EMBL" id="MDE5413146.1"/>
    </source>
</evidence>
<dbReference type="GO" id="GO:0000428">
    <property type="term" value="C:DNA-directed RNA polymerase complex"/>
    <property type="evidence" value="ECO:0007669"/>
    <property type="project" value="UniProtKB-KW"/>
</dbReference>
<dbReference type="InterPro" id="IPR009907">
    <property type="entry name" value="RpoY"/>
</dbReference>
<gene>
    <name evidence="5" type="primary">rpoY</name>
    <name evidence="6" type="ORF">N7Z68_07085</name>
</gene>